<evidence type="ECO:0000259" key="1">
    <source>
        <dbReference type="Pfam" id="PF02721"/>
    </source>
</evidence>
<reference evidence="3" key="1">
    <citation type="submission" date="2019-12" db="EMBL/GenBank/DDBJ databases">
        <title>Genome sequencing and annotation of Brassica cretica.</title>
        <authorList>
            <person name="Studholme D.J."/>
            <person name="Sarris P.F."/>
        </authorList>
    </citation>
    <scope>NUCLEOTIDE SEQUENCE</scope>
    <source>
        <strain evidence="3">PFS-102/07</strain>
        <tissue evidence="3">Leaf</tissue>
    </source>
</reference>
<dbReference type="Pfam" id="PF05605">
    <property type="entry name" value="zf-Di19"/>
    <property type="match status" value="1"/>
</dbReference>
<evidence type="ECO:0008006" key="4">
    <source>
        <dbReference type="Google" id="ProtNLM"/>
    </source>
</evidence>
<dbReference type="InterPro" id="IPR012340">
    <property type="entry name" value="NA-bd_OB-fold"/>
</dbReference>
<dbReference type="SUPFAM" id="SSF50249">
    <property type="entry name" value="Nucleic acid-binding proteins"/>
    <property type="match status" value="1"/>
</dbReference>
<proteinExistence type="predicted"/>
<dbReference type="Gene3D" id="2.40.50.140">
    <property type="entry name" value="Nucleic acid-binding proteins"/>
    <property type="match status" value="2"/>
</dbReference>
<comment type="caution">
    <text evidence="3">The sequence shown here is derived from an EMBL/GenBank/DDBJ whole genome shotgun (WGS) entry which is preliminary data.</text>
</comment>
<dbReference type="PANTHER" id="PTHR47165:SF4">
    <property type="entry name" value="OS03G0429900 PROTEIN"/>
    <property type="match status" value="1"/>
</dbReference>
<feature type="domain" description="Di19 zinc-binding" evidence="2">
    <location>
        <begin position="306"/>
        <end position="336"/>
    </location>
</feature>
<feature type="domain" description="Replication protein A 70 kDa DNA-binding subunit B/D first OB fold" evidence="1">
    <location>
        <begin position="4"/>
        <end position="107"/>
    </location>
</feature>
<organism evidence="3">
    <name type="scientific">Brassica cretica</name>
    <name type="common">Mustard</name>
    <dbReference type="NCBI Taxonomy" id="69181"/>
    <lineage>
        <taxon>Eukaryota</taxon>
        <taxon>Viridiplantae</taxon>
        <taxon>Streptophyta</taxon>
        <taxon>Embryophyta</taxon>
        <taxon>Tracheophyta</taxon>
        <taxon>Spermatophyta</taxon>
        <taxon>Magnoliopsida</taxon>
        <taxon>eudicotyledons</taxon>
        <taxon>Gunneridae</taxon>
        <taxon>Pentapetalae</taxon>
        <taxon>rosids</taxon>
        <taxon>malvids</taxon>
        <taxon>Brassicales</taxon>
        <taxon>Brassicaceae</taxon>
        <taxon>Brassiceae</taxon>
        <taxon>Brassica</taxon>
    </lineage>
</organism>
<gene>
    <name evidence="3" type="ORF">F2Q70_00035821</name>
</gene>
<sequence length="402" mass="46059">MTTYTSLSTLNPGQEDTQLIQVKLLRRWKIKLSSPRLFNLKLIFVDSEGKKIQATIPHECVLYFVADFRVNNWYSVKDFRIKTNVGRTRTTDNIFKLKFTISTIVKHIPSVSTSFYFHPASFADIIHRRLDFKIAVDVIGVVVSCAPIQFLLNEETKFNDLPFLSFTLEDDRERRVECQAVGDIAVQSKKNRVRYQQFGHPEICLLRFWHINNFPDEQGNNMEPARESSAFNWPTVGVALPSICGARQQHGTSRDTLALNWPKVVVAFPSICGYIANTLSPCRCFFWFSLRPASDSKREKMSSWKSMHCPFCSGYFDIVSLCCHIDEDHPMDTINGITSWGLRRWPSYSLEDGRSLERLPDSNNCAISDCLLFVNADSFLGFKEVVFLFPGGWPESREIAGF</sequence>
<dbReference type="EMBL" id="QGKY02000246">
    <property type="protein sequence ID" value="KAF2586323.1"/>
    <property type="molecule type" value="Genomic_DNA"/>
</dbReference>
<dbReference type="CDD" id="cd04480">
    <property type="entry name" value="RPA1_DBD_A_like"/>
    <property type="match status" value="1"/>
</dbReference>
<dbReference type="AlphaFoldDB" id="A0A8S9JY95"/>
<evidence type="ECO:0000259" key="2">
    <source>
        <dbReference type="Pfam" id="PF05605"/>
    </source>
</evidence>
<dbReference type="Pfam" id="PF02721">
    <property type="entry name" value="DUF223"/>
    <property type="match status" value="1"/>
</dbReference>
<accession>A0A8S9JY95</accession>
<protein>
    <recommendedName>
        <fullName evidence="4">DUF223 domain-containing protein</fullName>
    </recommendedName>
</protein>
<dbReference type="InterPro" id="IPR008598">
    <property type="entry name" value="Di19_Zn-bd"/>
</dbReference>
<name>A0A8S9JY95_BRACR</name>
<dbReference type="PANTHER" id="PTHR47165">
    <property type="entry name" value="OS03G0429900 PROTEIN"/>
    <property type="match status" value="1"/>
</dbReference>
<evidence type="ECO:0000313" key="3">
    <source>
        <dbReference type="EMBL" id="KAF2586323.1"/>
    </source>
</evidence>
<dbReference type="InterPro" id="IPR003871">
    <property type="entry name" value="RFA1B/D_OB_1st"/>
</dbReference>